<dbReference type="EMBL" id="CP065668">
    <property type="protein sequence ID" value="QPS06613.1"/>
    <property type="molecule type" value="Genomic_DNA"/>
</dbReference>
<gene>
    <name evidence="2" type="ORF">I6G66_20180</name>
</gene>
<name>A0A7T2VY29_DELAC</name>
<dbReference type="RefSeq" id="WP_197954206.1">
    <property type="nucleotide sequence ID" value="NZ_CP065668.1"/>
</dbReference>
<dbReference type="Proteomes" id="UP000594778">
    <property type="component" value="Chromosome"/>
</dbReference>
<dbReference type="Gene3D" id="2.40.160.20">
    <property type="match status" value="1"/>
</dbReference>
<dbReference type="InterPro" id="IPR018550">
    <property type="entry name" value="Lipid-A_deacylase-rel"/>
</dbReference>
<sequence>MAPKNTQTTPSSCQNHATARKHPPGRSGRPGRPERPGRPGSFAAVLLAGAAAVLPLAAQAQSTPESSPSMYLQYGAAEHSADSWTVGVTVPWRNWRHALWGGQLSGYWDVWGARWSAPLEGRDRGTWVIGVNPTVRWRASNGQSPWFAETGVGLSWALNRRYVTDEKEFPTRYNFATHIGVGYLFGSQGQHELVLRLEHHSNAGIKKPNPGENFLQLRYAHHF</sequence>
<reference evidence="2 3" key="1">
    <citation type="submission" date="2020-12" db="EMBL/GenBank/DDBJ databases">
        <title>FDA dAtabase for Regulatory Grade micrObial Sequences (FDA-ARGOS): Supporting development and validation of Infectious Disease Dx tests.</title>
        <authorList>
            <person name="Sproer C."/>
            <person name="Gronow S."/>
            <person name="Severitt S."/>
            <person name="Schroder I."/>
            <person name="Tallon L."/>
            <person name="Sadzewicz L."/>
            <person name="Zhao X."/>
            <person name="Boylan J."/>
            <person name="Ott S."/>
            <person name="Bowen H."/>
            <person name="Vavikolanu K."/>
            <person name="Mehta A."/>
            <person name="Aluvathingal J."/>
            <person name="Nadendla S."/>
            <person name="Lowell S."/>
            <person name="Myers T."/>
            <person name="Yan Y."/>
            <person name="Sichtig H."/>
        </authorList>
    </citation>
    <scope>NUCLEOTIDE SEQUENCE [LARGE SCALE GENOMIC DNA]</scope>
    <source>
        <strain evidence="2 3">FDAARGOS_909</strain>
    </source>
</reference>
<dbReference type="Pfam" id="PF09411">
    <property type="entry name" value="PagL"/>
    <property type="match status" value="1"/>
</dbReference>
<keyword evidence="2" id="KW-0378">Hydrolase</keyword>
<evidence type="ECO:0000313" key="2">
    <source>
        <dbReference type="EMBL" id="QPS06613.1"/>
    </source>
</evidence>
<feature type="region of interest" description="Disordered" evidence="1">
    <location>
        <begin position="1"/>
        <end position="40"/>
    </location>
</feature>
<dbReference type="AlphaFoldDB" id="A0A7T2VY29"/>
<accession>A0A7T2VY29</accession>
<organism evidence="2 3">
    <name type="scientific">Delftia acidovorans</name>
    <name type="common">Pseudomonas acidovorans</name>
    <name type="synonym">Comamonas acidovorans</name>
    <dbReference type="NCBI Taxonomy" id="80866"/>
    <lineage>
        <taxon>Bacteria</taxon>
        <taxon>Pseudomonadati</taxon>
        <taxon>Pseudomonadota</taxon>
        <taxon>Betaproteobacteria</taxon>
        <taxon>Burkholderiales</taxon>
        <taxon>Comamonadaceae</taxon>
        <taxon>Delftia</taxon>
    </lineage>
</organism>
<evidence type="ECO:0000256" key="1">
    <source>
        <dbReference type="SAM" id="MobiDB-lite"/>
    </source>
</evidence>
<protein>
    <submittedName>
        <fullName evidence="2">Acyloxyacyl hydrolase</fullName>
    </submittedName>
</protein>
<dbReference type="GO" id="GO:0016787">
    <property type="term" value="F:hydrolase activity"/>
    <property type="evidence" value="ECO:0007669"/>
    <property type="project" value="UniProtKB-KW"/>
</dbReference>
<proteinExistence type="predicted"/>
<feature type="compositionally biased region" description="Polar residues" evidence="1">
    <location>
        <begin position="1"/>
        <end position="17"/>
    </location>
</feature>
<evidence type="ECO:0000313" key="3">
    <source>
        <dbReference type="Proteomes" id="UP000594778"/>
    </source>
</evidence>